<sequence>MIQKKIILFALVLLLSSFVSGCLYPADRKSENQVPHPIYVEQTQKAVEQLQEQSGVLPIVTKDASTPYFEKYEVDFTRLVPKYMPDAPANAFEKGGNFKYVLVDVEEKPLVKLINLPTVSLVADVQQAVIRYQISHDKLPIKEHISNGYFSIRYDLIGIKEPVIHSPYTQNTLSLIMNAKGEVGIDYAIDIATLLREKKWNVPKGTDPRYVLARETFFVPVKSFPYKLVNHEPELLQL</sequence>
<dbReference type="STRING" id="1042163.BRLA_c018860"/>
<keyword evidence="3" id="KW-1185">Reference proteome</keyword>
<gene>
    <name evidence="2" type="ORF">BRLA_c018860</name>
</gene>
<keyword evidence="1" id="KW-0732">Signal</keyword>
<dbReference type="PROSITE" id="PS51257">
    <property type="entry name" value="PROKAR_LIPOPROTEIN"/>
    <property type="match status" value="1"/>
</dbReference>
<dbReference type="HOGENOM" id="CLU_094197_0_0_9"/>
<name>A0A075R4V0_BRELA</name>
<dbReference type="AlphaFoldDB" id="A0A075R4V0"/>
<dbReference type="eggNOG" id="ENOG502Z8XG">
    <property type="taxonomic scope" value="Bacteria"/>
</dbReference>
<dbReference type="KEGG" id="blr:BRLA_c018860"/>
<feature type="chain" id="PRO_5038682632" evidence="1">
    <location>
        <begin position="26"/>
        <end position="238"/>
    </location>
</feature>
<dbReference type="EMBL" id="CP007806">
    <property type="protein sequence ID" value="AIG26208.1"/>
    <property type="molecule type" value="Genomic_DNA"/>
</dbReference>
<dbReference type="RefSeq" id="WP_003338525.1">
    <property type="nucleotide sequence ID" value="NZ_CP007806.1"/>
</dbReference>
<evidence type="ECO:0000313" key="2">
    <source>
        <dbReference type="EMBL" id="AIG26208.1"/>
    </source>
</evidence>
<evidence type="ECO:0000313" key="3">
    <source>
        <dbReference type="Proteomes" id="UP000005850"/>
    </source>
</evidence>
<reference evidence="2 3" key="1">
    <citation type="journal article" date="2011" name="J. Bacteriol.">
        <title>Genome sequence of Brevibacillus laterosporus LMG 15441, a pathogen of invertebrates.</title>
        <authorList>
            <person name="Djukic M."/>
            <person name="Poehlein A."/>
            <person name="Thurmer A."/>
            <person name="Daniel R."/>
        </authorList>
    </citation>
    <scope>NUCLEOTIDE SEQUENCE [LARGE SCALE GENOMIC DNA]</scope>
    <source>
        <strain evidence="2 3">LMG 15441</strain>
    </source>
</reference>
<organism evidence="2 3">
    <name type="scientific">Brevibacillus laterosporus LMG 15441</name>
    <dbReference type="NCBI Taxonomy" id="1042163"/>
    <lineage>
        <taxon>Bacteria</taxon>
        <taxon>Bacillati</taxon>
        <taxon>Bacillota</taxon>
        <taxon>Bacilli</taxon>
        <taxon>Bacillales</taxon>
        <taxon>Paenibacillaceae</taxon>
        <taxon>Brevibacillus</taxon>
    </lineage>
</organism>
<accession>A0A075R4V0</accession>
<proteinExistence type="predicted"/>
<feature type="signal peptide" evidence="1">
    <location>
        <begin position="1"/>
        <end position="25"/>
    </location>
</feature>
<evidence type="ECO:0000256" key="1">
    <source>
        <dbReference type="SAM" id="SignalP"/>
    </source>
</evidence>
<protein>
    <submittedName>
        <fullName evidence="2">Uncharacterized protein</fullName>
    </submittedName>
</protein>
<dbReference type="Proteomes" id="UP000005850">
    <property type="component" value="Chromosome"/>
</dbReference>